<dbReference type="AlphaFoldDB" id="A0A097EFA8"/>
<protein>
    <recommendedName>
        <fullName evidence="6">Resolvase</fullName>
    </recommendedName>
</protein>
<keyword evidence="5" id="KW-1185">Reference proteome</keyword>
<proteinExistence type="predicted"/>
<sequence>MAELKIRCAVYTRKSSEEGLEQSFNSLHAQREACEAYIASQKHEGWQLIPTAYDDGGFSGGSMERPGLKALLGDVEAGLIDTVVVYKVDRLTRALSDFARMVDRFDARKVSFVSVTQAFNTTTSMGRLTLNVLLSFAQFEREVTGERIRDKIAASKAKGMWMGGAVPLGYDVVERLLIVNEPEAAQVRDLFRLYLKHRNVDALVEAADKAGIRSKWRVFADGRTSGGTKLGRGSLYSILANPIYAGEIGHKDKRYPGQHERIVPASLYDPVQQLLEANRRKAKGSTSAGSGHMLSGLVQDASGQRMTATHTGKANRRYCYYASPTTRVPASDLDALVLTALQETLASPARLAVTLPSLDMVSPAIIAGSAALGQRLGTTNTDAKLALVRDLVAQVKVTEAGVTATLRLEALGLAGEIGTIVTPASLGRAKARLTLVVPGHAAPNPDTSLIAVVAQARGWLADLTSGKHISIRAIASAHGITSAYIRQFIGVAFLAPDLVTRIVEGRQPSWLTVTRLSDMLPLPADWSAQRSLFAMQN</sequence>
<evidence type="ECO:0000259" key="2">
    <source>
        <dbReference type="PROSITE" id="PS51736"/>
    </source>
</evidence>
<dbReference type="KEGG" id="stax:MC45_07515"/>
<dbReference type="STRING" id="1549858.MC45_07515"/>
<dbReference type="PROSITE" id="PS51737">
    <property type="entry name" value="RECOMBINASE_DNA_BIND"/>
    <property type="match status" value="1"/>
</dbReference>
<dbReference type="EMBL" id="CP009571">
    <property type="protein sequence ID" value="AIT06257.1"/>
    <property type="molecule type" value="Genomic_DNA"/>
</dbReference>
<dbReference type="HOGENOM" id="CLU_010686_18_15_5"/>
<dbReference type="Pfam" id="PF07508">
    <property type="entry name" value="Recombinase"/>
    <property type="match status" value="1"/>
</dbReference>
<feature type="domain" description="Resolvase/invertase-type recombinase catalytic" evidence="2">
    <location>
        <begin position="7"/>
        <end position="159"/>
    </location>
</feature>
<dbReference type="Proteomes" id="UP000033200">
    <property type="component" value="Chromosome"/>
</dbReference>
<dbReference type="GO" id="GO:0003677">
    <property type="term" value="F:DNA binding"/>
    <property type="evidence" value="ECO:0007669"/>
    <property type="project" value="InterPro"/>
</dbReference>
<feature type="domain" description="Recombinase" evidence="3">
    <location>
        <begin position="167"/>
        <end position="281"/>
    </location>
</feature>
<name>A0A097EFA8_9SPHN</name>
<dbReference type="PANTHER" id="PTHR30461">
    <property type="entry name" value="DNA-INVERTASE FROM LAMBDOID PROPHAGE"/>
    <property type="match status" value="1"/>
</dbReference>
<evidence type="ECO:0000313" key="5">
    <source>
        <dbReference type="Proteomes" id="UP000033200"/>
    </source>
</evidence>
<gene>
    <name evidence="4" type="ORF">MC45_07515</name>
</gene>
<dbReference type="InterPro" id="IPR038109">
    <property type="entry name" value="DNA_bind_recomb_sf"/>
</dbReference>
<dbReference type="InterPro" id="IPR006119">
    <property type="entry name" value="Resolv_N"/>
</dbReference>
<feature type="region of interest" description="Disordered" evidence="1">
    <location>
        <begin position="280"/>
        <end position="309"/>
    </location>
</feature>
<dbReference type="eggNOG" id="COG1961">
    <property type="taxonomic scope" value="Bacteria"/>
</dbReference>
<dbReference type="CDD" id="cd03768">
    <property type="entry name" value="SR_ResInv"/>
    <property type="match status" value="1"/>
</dbReference>
<dbReference type="Pfam" id="PF00239">
    <property type="entry name" value="Resolvase"/>
    <property type="match status" value="1"/>
</dbReference>
<dbReference type="SMART" id="SM00857">
    <property type="entry name" value="Resolvase"/>
    <property type="match status" value="1"/>
</dbReference>
<organism evidence="4 5">
    <name type="scientific">Sphingomonas taxi</name>
    <dbReference type="NCBI Taxonomy" id="1549858"/>
    <lineage>
        <taxon>Bacteria</taxon>
        <taxon>Pseudomonadati</taxon>
        <taxon>Pseudomonadota</taxon>
        <taxon>Alphaproteobacteria</taxon>
        <taxon>Sphingomonadales</taxon>
        <taxon>Sphingomonadaceae</taxon>
        <taxon>Sphingomonas</taxon>
    </lineage>
</organism>
<dbReference type="Gene3D" id="3.90.1750.20">
    <property type="entry name" value="Putative Large Serine Recombinase, Chain B, Domain 2"/>
    <property type="match status" value="1"/>
</dbReference>
<evidence type="ECO:0000256" key="1">
    <source>
        <dbReference type="SAM" id="MobiDB-lite"/>
    </source>
</evidence>
<evidence type="ECO:0000313" key="4">
    <source>
        <dbReference type="EMBL" id="AIT06257.1"/>
    </source>
</evidence>
<reference evidence="4 5" key="1">
    <citation type="submission" date="2014-09" db="EMBL/GenBank/DDBJ databases">
        <title>Using Illumina technology Improving SMRT sequencing Genome Assembly by RASTools.</title>
        <authorList>
            <person name="Zhou Y."/>
            <person name="Ma T."/>
            <person name="Liu T."/>
        </authorList>
    </citation>
    <scope>NUCLEOTIDE SEQUENCE [LARGE SCALE GENOMIC DNA]</scope>
    <source>
        <strain evidence="4 5">ATCC 55669</strain>
    </source>
</reference>
<accession>A0A097EFA8</accession>
<dbReference type="InterPro" id="IPR050639">
    <property type="entry name" value="SSR_resolvase"/>
</dbReference>
<dbReference type="SUPFAM" id="SSF53041">
    <property type="entry name" value="Resolvase-like"/>
    <property type="match status" value="1"/>
</dbReference>
<dbReference type="InterPro" id="IPR011109">
    <property type="entry name" value="DNA_bind_recombinase_dom"/>
</dbReference>
<dbReference type="Gene3D" id="3.40.50.1390">
    <property type="entry name" value="Resolvase, N-terminal catalytic domain"/>
    <property type="match status" value="1"/>
</dbReference>
<evidence type="ECO:0000259" key="3">
    <source>
        <dbReference type="PROSITE" id="PS51737"/>
    </source>
</evidence>
<dbReference type="PANTHER" id="PTHR30461:SF23">
    <property type="entry name" value="DNA RECOMBINASE-RELATED"/>
    <property type="match status" value="1"/>
</dbReference>
<dbReference type="InterPro" id="IPR036162">
    <property type="entry name" value="Resolvase-like_N_sf"/>
</dbReference>
<evidence type="ECO:0008006" key="6">
    <source>
        <dbReference type="Google" id="ProtNLM"/>
    </source>
</evidence>
<dbReference type="RefSeq" id="WP_038661421.1">
    <property type="nucleotide sequence ID" value="NZ_CP009571.1"/>
</dbReference>
<dbReference type="GO" id="GO:0000150">
    <property type="term" value="F:DNA strand exchange activity"/>
    <property type="evidence" value="ECO:0007669"/>
    <property type="project" value="InterPro"/>
</dbReference>
<dbReference type="PROSITE" id="PS51736">
    <property type="entry name" value="RECOMBINASES_3"/>
    <property type="match status" value="1"/>
</dbReference>